<dbReference type="Pfam" id="PF13963">
    <property type="entry name" value="Transpos_assoc"/>
    <property type="match status" value="1"/>
</dbReference>
<name>Q2R5R3_ORYSJ</name>
<proteinExistence type="predicted"/>
<sequence length="495" mass="57094">MEQSTIDRSWVYAKNLKRHSTEYRKGVINFMNAVEEDRKRRNSDYMCCPCVDCKNENMFDSGEDVHGHLIQRGFMDGYTCWVKHGELELGSGAATDRSGAHNQEDEDEHDMFIPSPLGGETVDVDYDLLQDILRDLEDPAQNERDSMKFSRLVSDSETPLYAGCKANHTKLSVTLDLMKLKASSGLTDKSFTDLLGILKAMLPAENTLPETTYEAKQVLCPLGLEKSADEGKKSKRGGPAKVVWYLPIIDRFKRIFANPNEAKLVHWHATERRNDGPRQPGNDIDVFLEPVINDLEILWKEDVETWDAYGQENFKLRVLLFCTINDYPALGNLSGQTIKGKKACSDCKEHTRSRWLKKSRKMVYMGHRRWLLLRHTFRRKKKIFNGKRELQPAPKDLSGDEVNNMVKDISNEFGKKRKRGKTKEKGMWKKKSLFWWLPYWKDLDVRHCIDLMHVEKNVCESLVGLMLNIPGKIKDGLNTHLDLQDMNIRSELQPI</sequence>
<evidence type="ECO:0000313" key="4">
    <source>
        <dbReference type="Proteomes" id="UP000000763"/>
    </source>
</evidence>
<dbReference type="Proteomes" id="UP000000763">
    <property type="component" value="Chromosome 11"/>
</dbReference>
<evidence type="ECO:0000313" key="3">
    <source>
        <dbReference type="EMBL" id="AAX96634.1"/>
    </source>
</evidence>
<feature type="region of interest" description="Disordered" evidence="1">
    <location>
        <begin position="92"/>
        <end position="114"/>
    </location>
</feature>
<dbReference type="EMBL" id="AC135561">
    <property type="protein sequence ID" value="AAX96634.1"/>
    <property type="molecule type" value="Genomic_DNA"/>
</dbReference>
<protein>
    <submittedName>
        <fullName evidence="3">Transposon protein, putative, CACTA, En/Spm sub-class</fullName>
    </submittedName>
</protein>
<gene>
    <name evidence="3" type="ordered locus">LOC_Os11g24100</name>
</gene>
<reference evidence="4" key="1">
    <citation type="journal article" date="2005" name="Nature">
        <title>The map-based sequence of the rice genome.</title>
        <authorList>
            <consortium name="International rice genome sequencing project (IRGSP)"/>
            <person name="Matsumoto T."/>
            <person name="Wu J."/>
            <person name="Kanamori H."/>
            <person name="Katayose Y."/>
            <person name="Fujisawa M."/>
            <person name="Namiki N."/>
            <person name="Mizuno H."/>
            <person name="Yamamoto K."/>
            <person name="Antonio B.A."/>
            <person name="Baba T."/>
            <person name="Sakata K."/>
            <person name="Nagamura Y."/>
            <person name="Aoki H."/>
            <person name="Arikawa K."/>
            <person name="Arita K."/>
            <person name="Bito T."/>
            <person name="Chiden Y."/>
            <person name="Fujitsuka N."/>
            <person name="Fukunaka R."/>
            <person name="Hamada M."/>
            <person name="Harada C."/>
            <person name="Hayashi A."/>
            <person name="Hijishita S."/>
            <person name="Honda M."/>
            <person name="Hosokawa S."/>
            <person name="Ichikawa Y."/>
            <person name="Idonuma A."/>
            <person name="Iijima M."/>
            <person name="Ikeda M."/>
            <person name="Ikeno M."/>
            <person name="Ito K."/>
            <person name="Ito S."/>
            <person name="Ito T."/>
            <person name="Ito Y."/>
            <person name="Ito Y."/>
            <person name="Iwabuchi A."/>
            <person name="Kamiya K."/>
            <person name="Karasawa W."/>
            <person name="Kurita K."/>
            <person name="Katagiri S."/>
            <person name="Kikuta A."/>
            <person name="Kobayashi H."/>
            <person name="Kobayashi N."/>
            <person name="Machita K."/>
            <person name="Maehara T."/>
            <person name="Masukawa M."/>
            <person name="Mizubayashi T."/>
            <person name="Mukai Y."/>
            <person name="Nagasaki H."/>
            <person name="Nagata Y."/>
            <person name="Naito S."/>
            <person name="Nakashima M."/>
            <person name="Nakama Y."/>
            <person name="Nakamichi Y."/>
            <person name="Nakamura M."/>
            <person name="Meguro A."/>
            <person name="Negishi M."/>
            <person name="Ohta I."/>
            <person name="Ohta T."/>
            <person name="Okamoto M."/>
            <person name="Ono N."/>
            <person name="Saji S."/>
            <person name="Sakaguchi M."/>
            <person name="Sakai K."/>
            <person name="Shibata M."/>
            <person name="Shimokawa T."/>
            <person name="Song J."/>
            <person name="Takazaki Y."/>
            <person name="Terasawa K."/>
            <person name="Tsugane M."/>
            <person name="Tsuji K."/>
            <person name="Ueda S."/>
            <person name="Waki K."/>
            <person name="Yamagata H."/>
            <person name="Yamamoto M."/>
            <person name="Yamamoto S."/>
            <person name="Yamane H."/>
            <person name="Yoshiki S."/>
            <person name="Yoshihara R."/>
            <person name="Yukawa K."/>
            <person name="Zhong H."/>
            <person name="Yano M."/>
            <person name="Yuan Q."/>
            <person name="Ouyang S."/>
            <person name="Liu J."/>
            <person name="Jones K.M."/>
            <person name="Gansberger K."/>
            <person name="Moffat K."/>
            <person name="Hill J."/>
            <person name="Bera J."/>
            <person name="Fadrosh D."/>
            <person name="Jin S."/>
            <person name="Johri S."/>
            <person name="Kim M."/>
            <person name="Overton L."/>
            <person name="Reardon M."/>
            <person name="Tsitrin T."/>
            <person name="Vuong H."/>
            <person name="Weaver B."/>
            <person name="Ciecko A."/>
            <person name="Tallon L."/>
            <person name="Jackson J."/>
            <person name="Pai G."/>
            <person name="Aken S.V."/>
            <person name="Utterback T."/>
            <person name="Reidmuller S."/>
            <person name="Feldblyum T."/>
            <person name="Hsiao J."/>
            <person name="Zismann V."/>
            <person name="Iobst S."/>
            <person name="de Vazeille A.R."/>
            <person name="Buell C.R."/>
            <person name="Ying K."/>
            <person name="Li Y."/>
            <person name="Lu T."/>
            <person name="Huang Y."/>
            <person name="Zhao Q."/>
            <person name="Feng Q."/>
            <person name="Zhang L."/>
            <person name="Zhu J."/>
            <person name="Weng Q."/>
            <person name="Mu J."/>
            <person name="Lu Y."/>
            <person name="Fan D."/>
            <person name="Liu Y."/>
            <person name="Guan J."/>
            <person name="Zhang Y."/>
            <person name="Yu S."/>
            <person name="Liu X."/>
            <person name="Zhang Y."/>
            <person name="Hong G."/>
            <person name="Han B."/>
            <person name="Choisne N."/>
            <person name="Demange N."/>
            <person name="Orjeda G."/>
            <person name="Samain S."/>
            <person name="Cattolico L."/>
            <person name="Pelletier E."/>
            <person name="Couloux A."/>
            <person name="Segurens B."/>
            <person name="Wincker P."/>
            <person name="D'Hont A."/>
            <person name="Scarpelli C."/>
            <person name="Weissenbach J."/>
            <person name="Salanoubat M."/>
            <person name="Quetier F."/>
            <person name="Yu Y."/>
            <person name="Kim H.R."/>
            <person name="Rambo T."/>
            <person name="Currie J."/>
            <person name="Collura K."/>
            <person name="Luo M."/>
            <person name="Yang T."/>
            <person name="Ammiraju J.S.S."/>
            <person name="Engler F."/>
            <person name="Soderlund C."/>
            <person name="Wing R.A."/>
            <person name="Palmer L.E."/>
            <person name="de la Bastide M."/>
            <person name="Spiegel L."/>
            <person name="Nascimento L."/>
            <person name="Zutavern T."/>
            <person name="O'Shaughnessy A."/>
            <person name="Dike S."/>
            <person name="Dedhia N."/>
            <person name="Preston R."/>
            <person name="Balija V."/>
            <person name="McCombie W.R."/>
            <person name="Chow T."/>
            <person name="Chen H."/>
            <person name="Chung M."/>
            <person name="Chen C."/>
            <person name="Shaw J."/>
            <person name="Wu H."/>
            <person name="Hsiao K."/>
            <person name="Chao Y."/>
            <person name="Chu M."/>
            <person name="Cheng C."/>
            <person name="Hour A."/>
            <person name="Lee P."/>
            <person name="Lin S."/>
            <person name="Lin Y."/>
            <person name="Liou J."/>
            <person name="Liu S."/>
            <person name="Hsing Y."/>
            <person name="Raghuvanshi S."/>
            <person name="Mohanty A."/>
            <person name="Bharti A.K."/>
            <person name="Gaur A."/>
            <person name="Gupta V."/>
            <person name="Kumar D."/>
            <person name="Ravi V."/>
            <person name="Vij S."/>
            <person name="Kapur A."/>
            <person name="Khurana P."/>
            <person name="Khurana P."/>
            <person name="Khurana J.P."/>
            <person name="Tyagi A.K."/>
            <person name="Gaikwad K."/>
            <person name="Singh A."/>
            <person name="Dalal V."/>
            <person name="Srivastava S."/>
            <person name="Dixit A."/>
            <person name="Pal A.K."/>
            <person name="Ghazi I.A."/>
            <person name="Yadav M."/>
            <person name="Pandit A."/>
            <person name="Bhargava A."/>
            <person name="Sureshbabu K."/>
            <person name="Batra K."/>
            <person name="Sharma T.R."/>
            <person name="Mohapatra T."/>
            <person name="Singh N.K."/>
            <person name="Messing J."/>
            <person name="Nelson A.B."/>
            <person name="Fuks G."/>
            <person name="Kavchok S."/>
            <person name="Keizer G."/>
            <person name="Linton E."/>
            <person name="Llaca V."/>
            <person name="Song R."/>
            <person name="Tanyolac B."/>
            <person name="Young S."/>
            <person name="Ho-Il K."/>
            <person name="Hahn J.H."/>
            <person name="Sangsakoo G."/>
            <person name="Vanavichit A."/>
            <person name="de Mattos Luiz.A.T."/>
            <person name="Zimmer P.D."/>
            <person name="Malone G."/>
            <person name="Dellagostin O."/>
            <person name="de Oliveira A.C."/>
            <person name="Bevan M."/>
            <person name="Bancroft I."/>
            <person name="Minx P."/>
            <person name="Cordum H."/>
            <person name="Wilson R."/>
            <person name="Cheng Z."/>
            <person name="Jin W."/>
            <person name="Jiang J."/>
            <person name="Leong S.A."/>
            <person name="Iwama H."/>
            <person name="Gojobori T."/>
            <person name="Itoh T."/>
            <person name="Niimura Y."/>
            <person name="Fujii Y."/>
            <person name="Habara T."/>
            <person name="Sakai H."/>
            <person name="Sato Y."/>
            <person name="Wilson G."/>
            <person name="Kumar K."/>
            <person name="McCouch S."/>
            <person name="Juretic N."/>
            <person name="Hoen D."/>
            <person name="Wright S."/>
            <person name="Bruskiewich R."/>
            <person name="Bureau T."/>
            <person name="Miyao A."/>
            <person name="Hirochika H."/>
            <person name="Nishikawa T."/>
            <person name="Kadowaki K."/>
            <person name="Sugiura M."/>
            <person name="Burr B."/>
            <person name="Sasaki T."/>
        </authorList>
    </citation>
    <scope>NUCLEOTIDE SEQUENCE [LARGE SCALE GENOMIC DNA]</scope>
    <source>
        <strain evidence="4">cv. Nipponbare</strain>
    </source>
</reference>
<dbReference type="Pfam" id="PF02992">
    <property type="entry name" value="Transposase_21"/>
    <property type="match status" value="1"/>
</dbReference>
<dbReference type="PANTHER" id="PTHR10775:SF182">
    <property type="entry name" value="TRANSPOSON, EN_SPM-LIKE, TRANSPOSASE-ASSOCIATED DOMAIN PROTEIN-RELATED"/>
    <property type="match status" value="1"/>
</dbReference>
<feature type="domain" description="Transposase-associated" evidence="2">
    <location>
        <begin position="8"/>
        <end position="86"/>
    </location>
</feature>
<dbReference type="InterPro" id="IPR004242">
    <property type="entry name" value="Transposase_21"/>
</dbReference>
<reference evidence="4" key="2">
    <citation type="journal article" date="2008" name="Nucleic Acids Res.">
        <title>The rice annotation project database (RAP-DB): 2008 update.</title>
        <authorList>
            <consortium name="The rice annotation project (RAP)"/>
        </authorList>
    </citation>
    <scope>GENOME REANNOTATION</scope>
    <source>
        <strain evidence="4">cv. Nipponbare</strain>
    </source>
</reference>
<evidence type="ECO:0000256" key="1">
    <source>
        <dbReference type="SAM" id="MobiDB-lite"/>
    </source>
</evidence>
<evidence type="ECO:0000259" key="2">
    <source>
        <dbReference type="Pfam" id="PF13963"/>
    </source>
</evidence>
<dbReference type="AlphaFoldDB" id="Q2R5R3"/>
<organism evidence="3 4">
    <name type="scientific">Oryza sativa subsp. japonica</name>
    <name type="common">Rice</name>
    <dbReference type="NCBI Taxonomy" id="39947"/>
    <lineage>
        <taxon>Eukaryota</taxon>
        <taxon>Viridiplantae</taxon>
        <taxon>Streptophyta</taxon>
        <taxon>Embryophyta</taxon>
        <taxon>Tracheophyta</taxon>
        <taxon>Spermatophyta</taxon>
        <taxon>Magnoliopsida</taxon>
        <taxon>Liliopsida</taxon>
        <taxon>Poales</taxon>
        <taxon>Poaceae</taxon>
        <taxon>BOP clade</taxon>
        <taxon>Oryzoideae</taxon>
        <taxon>Oryzeae</taxon>
        <taxon>Oryzinae</taxon>
        <taxon>Oryza</taxon>
        <taxon>Oryza sativa</taxon>
    </lineage>
</organism>
<dbReference type="InterPro" id="IPR029480">
    <property type="entry name" value="Transpos_assoc"/>
</dbReference>
<accession>Q2R5R3</accession>
<dbReference type="PANTHER" id="PTHR10775">
    <property type="entry name" value="OS08G0208400 PROTEIN"/>
    <property type="match status" value="1"/>
</dbReference>